<evidence type="ECO:0008006" key="4">
    <source>
        <dbReference type="Google" id="ProtNLM"/>
    </source>
</evidence>
<dbReference type="InterPro" id="IPR002347">
    <property type="entry name" value="SDR_fam"/>
</dbReference>
<name>A0A136INK3_9PEZI</name>
<dbReference type="PRINTS" id="PR00081">
    <property type="entry name" value="GDHRDH"/>
</dbReference>
<dbReference type="GO" id="GO:0016491">
    <property type="term" value="F:oxidoreductase activity"/>
    <property type="evidence" value="ECO:0007669"/>
    <property type="project" value="UniProtKB-KW"/>
</dbReference>
<evidence type="ECO:0000313" key="3">
    <source>
        <dbReference type="Proteomes" id="UP000070501"/>
    </source>
</evidence>
<dbReference type="InParanoid" id="A0A136INK3"/>
<dbReference type="STRING" id="196109.A0A136INK3"/>
<dbReference type="Pfam" id="PF00106">
    <property type="entry name" value="adh_short"/>
    <property type="match status" value="1"/>
</dbReference>
<sequence>MARVWGDYLRSQLCTTIPYPTHSFAGHTIIVTGANTGMGLEAARHFARLGAAKIILAVRDQAKGAAAKHAIETSTPGCGSEVVQVWALDLCSYASVAAFGERVDRELDRLDVVVANAGILPYGTETVGQDEATITVNVVNSLHHAVLMLPKLRHTAERLGKETVLTFTGSWTHGLVNVDWIKGYQKGGGGVFAELSRRAEKAVALDRYAVSKLIQLLAVRELATQVTTSGKPGSQRVVVSTVNPGGVKTDIDRGSTGLQRIMNRSAGWSLRATEVGGRTLVHGAQGGKATHGAYLDNCVVREPYQCVTSAAGVEAQRRVWEELVVKLTRINPAIVNAI</sequence>
<dbReference type="OrthoDB" id="542013at2759"/>
<reference evidence="3" key="1">
    <citation type="submission" date="2016-02" db="EMBL/GenBank/DDBJ databases">
        <title>Draft genome sequence of Microdochium bolleyi, a fungal endophyte of beachgrass.</title>
        <authorList>
            <consortium name="DOE Joint Genome Institute"/>
            <person name="David A.S."/>
            <person name="May G."/>
            <person name="Haridas S."/>
            <person name="Lim J."/>
            <person name="Wang M."/>
            <person name="Labutti K."/>
            <person name="Lipzen A."/>
            <person name="Barry K."/>
            <person name="Grigoriev I.V."/>
        </authorList>
    </citation>
    <scope>NUCLEOTIDE SEQUENCE [LARGE SCALE GENOMIC DNA]</scope>
    <source>
        <strain evidence="3">J235TASD1</strain>
    </source>
</reference>
<evidence type="ECO:0000256" key="1">
    <source>
        <dbReference type="ARBA" id="ARBA00023002"/>
    </source>
</evidence>
<evidence type="ECO:0000313" key="2">
    <source>
        <dbReference type="EMBL" id="KXJ86428.1"/>
    </source>
</evidence>
<dbReference type="PANTHER" id="PTHR43157">
    <property type="entry name" value="PHOSPHATIDYLINOSITOL-GLYCAN BIOSYNTHESIS CLASS F PROTEIN-RELATED"/>
    <property type="match status" value="1"/>
</dbReference>
<keyword evidence="1" id="KW-0560">Oxidoreductase</keyword>
<dbReference type="Gene3D" id="3.40.50.720">
    <property type="entry name" value="NAD(P)-binding Rossmann-like Domain"/>
    <property type="match status" value="1"/>
</dbReference>
<dbReference type="SUPFAM" id="SSF51735">
    <property type="entry name" value="NAD(P)-binding Rossmann-fold domains"/>
    <property type="match status" value="1"/>
</dbReference>
<proteinExistence type="predicted"/>
<accession>A0A136INK3</accession>
<dbReference type="PANTHER" id="PTHR43157:SF31">
    <property type="entry name" value="PHOSPHATIDYLINOSITOL-GLYCAN BIOSYNTHESIS CLASS F PROTEIN"/>
    <property type="match status" value="1"/>
</dbReference>
<organism evidence="2 3">
    <name type="scientific">Microdochium bolleyi</name>
    <dbReference type="NCBI Taxonomy" id="196109"/>
    <lineage>
        <taxon>Eukaryota</taxon>
        <taxon>Fungi</taxon>
        <taxon>Dikarya</taxon>
        <taxon>Ascomycota</taxon>
        <taxon>Pezizomycotina</taxon>
        <taxon>Sordariomycetes</taxon>
        <taxon>Xylariomycetidae</taxon>
        <taxon>Xylariales</taxon>
        <taxon>Microdochiaceae</taxon>
        <taxon>Microdochium</taxon>
    </lineage>
</organism>
<protein>
    <recommendedName>
        <fullName evidence="4">Short-chain dehydrogenase</fullName>
    </recommendedName>
</protein>
<dbReference type="InterPro" id="IPR036291">
    <property type="entry name" value="NAD(P)-bd_dom_sf"/>
</dbReference>
<dbReference type="Proteomes" id="UP000070501">
    <property type="component" value="Unassembled WGS sequence"/>
</dbReference>
<dbReference type="AlphaFoldDB" id="A0A136INK3"/>
<gene>
    <name evidence="2" type="ORF">Micbo1qcDRAFT_126208</name>
</gene>
<keyword evidence="3" id="KW-1185">Reference proteome</keyword>
<dbReference type="EMBL" id="KQ964268">
    <property type="protein sequence ID" value="KXJ86428.1"/>
    <property type="molecule type" value="Genomic_DNA"/>
</dbReference>